<comment type="caution">
    <text evidence="1">The sequence shown here is derived from an EMBL/GenBank/DDBJ whole genome shotgun (WGS) entry which is preliminary data.</text>
</comment>
<keyword evidence="2" id="KW-1185">Reference proteome</keyword>
<name>A0A7J7VI61_MYOMY</name>
<accession>A0A7J7VI61</accession>
<organism evidence="1 2">
    <name type="scientific">Myotis myotis</name>
    <name type="common">Greater mouse-eared bat</name>
    <name type="synonym">Vespertilio myotis</name>
    <dbReference type="NCBI Taxonomy" id="51298"/>
    <lineage>
        <taxon>Eukaryota</taxon>
        <taxon>Metazoa</taxon>
        <taxon>Chordata</taxon>
        <taxon>Craniata</taxon>
        <taxon>Vertebrata</taxon>
        <taxon>Euteleostomi</taxon>
        <taxon>Mammalia</taxon>
        <taxon>Eutheria</taxon>
        <taxon>Laurasiatheria</taxon>
        <taxon>Chiroptera</taxon>
        <taxon>Yangochiroptera</taxon>
        <taxon>Vespertilionidae</taxon>
        <taxon>Myotis</taxon>
    </lineage>
</organism>
<reference evidence="1 2" key="1">
    <citation type="journal article" date="2020" name="Nature">
        <title>Six reference-quality genomes reveal evolution of bat adaptations.</title>
        <authorList>
            <person name="Jebb D."/>
            <person name="Huang Z."/>
            <person name="Pippel M."/>
            <person name="Hughes G.M."/>
            <person name="Lavrichenko K."/>
            <person name="Devanna P."/>
            <person name="Winkler S."/>
            <person name="Jermiin L.S."/>
            <person name="Skirmuntt E.C."/>
            <person name="Katzourakis A."/>
            <person name="Burkitt-Gray L."/>
            <person name="Ray D.A."/>
            <person name="Sullivan K.A.M."/>
            <person name="Roscito J.G."/>
            <person name="Kirilenko B.M."/>
            <person name="Davalos L.M."/>
            <person name="Corthals A.P."/>
            <person name="Power M.L."/>
            <person name="Jones G."/>
            <person name="Ransome R.D."/>
            <person name="Dechmann D.K.N."/>
            <person name="Locatelli A.G."/>
            <person name="Puechmaille S.J."/>
            <person name="Fedrigo O."/>
            <person name="Jarvis E.D."/>
            <person name="Hiller M."/>
            <person name="Vernes S.C."/>
            <person name="Myers E.W."/>
            <person name="Teeling E.C."/>
        </authorList>
    </citation>
    <scope>NUCLEOTIDE SEQUENCE [LARGE SCALE GENOMIC DNA]</scope>
    <source>
        <strain evidence="1">MMyoMyo1</strain>
        <tissue evidence="1">Flight muscle</tissue>
    </source>
</reference>
<sequence length="151" mass="16101">MAISTSLGPSRPHQGCPYLNGTVSTSPGRLNLTGAISASPGLSQPHQHRFDLTGAILTSPGPFRPHRSHFSLTGAVATSPAPFQPQRCCPGLTGAISTSPGASRPHRAVLASPDNTKFGILSFLGGSLLDKISRRSWWLNIWYACLDFVFY</sequence>
<protein>
    <submittedName>
        <fullName evidence="1">Uncharacterized protein</fullName>
    </submittedName>
</protein>
<dbReference type="Proteomes" id="UP000527355">
    <property type="component" value="Unassembled WGS sequence"/>
</dbReference>
<gene>
    <name evidence="1" type="ORF">mMyoMyo1_008269</name>
</gene>
<dbReference type="AlphaFoldDB" id="A0A7J7VI61"/>
<dbReference type="EMBL" id="JABWUV010000010">
    <property type="protein sequence ID" value="KAF6324803.1"/>
    <property type="molecule type" value="Genomic_DNA"/>
</dbReference>
<proteinExistence type="predicted"/>
<evidence type="ECO:0000313" key="1">
    <source>
        <dbReference type="EMBL" id="KAF6324803.1"/>
    </source>
</evidence>
<evidence type="ECO:0000313" key="2">
    <source>
        <dbReference type="Proteomes" id="UP000527355"/>
    </source>
</evidence>